<evidence type="ECO:0000313" key="3">
    <source>
        <dbReference type="Proteomes" id="UP000824120"/>
    </source>
</evidence>
<evidence type="ECO:0000313" key="2">
    <source>
        <dbReference type="EMBL" id="KAG5578657.1"/>
    </source>
</evidence>
<feature type="compositionally biased region" description="Polar residues" evidence="1">
    <location>
        <begin position="7"/>
        <end position="16"/>
    </location>
</feature>
<keyword evidence="3" id="KW-1185">Reference proteome</keyword>
<proteinExistence type="predicted"/>
<sequence length="151" mass="16824">MEPVSLHGQSGTFSRSNKPRADLRYGTYYPSRPNWPIFKVKRAPEQTSVKTLAMELVGPNGQYNPFSRRPLRPYLWSQLALTAKRTHFQGQTNPGARTSIKTLAMEPVGPHGQNGPFSKSNEPGAEFVKTLTMEPVGPHGQNILFSRSNES</sequence>
<protein>
    <submittedName>
        <fullName evidence="2">Uncharacterized protein</fullName>
    </submittedName>
</protein>
<organism evidence="2 3">
    <name type="scientific">Solanum commersonii</name>
    <name type="common">Commerson's wild potato</name>
    <name type="synonym">Commerson's nightshade</name>
    <dbReference type="NCBI Taxonomy" id="4109"/>
    <lineage>
        <taxon>Eukaryota</taxon>
        <taxon>Viridiplantae</taxon>
        <taxon>Streptophyta</taxon>
        <taxon>Embryophyta</taxon>
        <taxon>Tracheophyta</taxon>
        <taxon>Spermatophyta</taxon>
        <taxon>Magnoliopsida</taxon>
        <taxon>eudicotyledons</taxon>
        <taxon>Gunneridae</taxon>
        <taxon>Pentapetalae</taxon>
        <taxon>asterids</taxon>
        <taxon>lamiids</taxon>
        <taxon>Solanales</taxon>
        <taxon>Solanaceae</taxon>
        <taxon>Solanoideae</taxon>
        <taxon>Solaneae</taxon>
        <taxon>Solanum</taxon>
    </lineage>
</organism>
<dbReference type="OrthoDB" id="1324364at2759"/>
<dbReference type="Proteomes" id="UP000824120">
    <property type="component" value="Chromosome 11"/>
</dbReference>
<comment type="caution">
    <text evidence="2">The sequence shown here is derived from an EMBL/GenBank/DDBJ whole genome shotgun (WGS) entry which is preliminary data.</text>
</comment>
<name>A0A9J5WS46_SOLCO</name>
<gene>
    <name evidence="2" type="ORF">H5410_058791</name>
</gene>
<accession>A0A9J5WS46</accession>
<feature type="region of interest" description="Disordered" evidence="1">
    <location>
        <begin position="1"/>
        <end position="22"/>
    </location>
</feature>
<reference evidence="2 3" key="1">
    <citation type="submission" date="2020-09" db="EMBL/GenBank/DDBJ databases">
        <title>De no assembly of potato wild relative species, Solanum commersonii.</title>
        <authorList>
            <person name="Cho K."/>
        </authorList>
    </citation>
    <scope>NUCLEOTIDE SEQUENCE [LARGE SCALE GENOMIC DNA]</scope>
    <source>
        <strain evidence="2">LZ3.2</strain>
        <tissue evidence="2">Leaf</tissue>
    </source>
</reference>
<dbReference type="EMBL" id="JACXVP010000011">
    <property type="protein sequence ID" value="KAG5578657.1"/>
    <property type="molecule type" value="Genomic_DNA"/>
</dbReference>
<dbReference type="AlphaFoldDB" id="A0A9J5WS46"/>
<evidence type="ECO:0000256" key="1">
    <source>
        <dbReference type="SAM" id="MobiDB-lite"/>
    </source>
</evidence>